<dbReference type="InterPro" id="IPR027417">
    <property type="entry name" value="P-loop_NTPase"/>
</dbReference>
<dbReference type="Gene3D" id="3.40.50.300">
    <property type="entry name" value="P-loop containing nucleotide triphosphate hydrolases"/>
    <property type="match status" value="1"/>
</dbReference>
<dbReference type="STRING" id="331117.A1CWM0"/>
<feature type="region of interest" description="Disordered" evidence="12">
    <location>
        <begin position="26"/>
        <end position="114"/>
    </location>
</feature>
<dbReference type="GO" id="GO:0008047">
    <property type="term" value="F:enzyme activator activity"/>
    <property type="evidence" value="ECO:0007669"/>
    <property type="project" value="EnsemblFungi"/>
</dbReference>
<name>A1CWM0_NEOFI</name>
<dbReference type="PANTHER" id="PTHR13779">
    <property type="entry name" value="WERNER HELICASE-INTERACTING PROTEIN 1 FAMILY MEMBER"/>
    <property type="match status" value="1"/>
</dbReference>
<dbReference type="eggNOG" id="KOG2028">
    <property type="taxonomic scope" value="Eukaryota"/>
</dbReference>
<dbReference type="CDD" id="cd00009">
    <property type="entry name" value="AAA"/>
    <property type="match status" value="1"/>
</dbReference>
<dbReference type="RefSeq" id="XP_001266919.1">
    <property type="nucleotide sequence ID" value="XM_001266918.1"/>
</dbReference>
<evidence type="ECO:0000256" key="9">
    <source>
        <dbReference type="ARBA" id="ARBA00023204"/>
    </source>
</evidence>
<keyword evidence="8" id="KW-0067">ATP-binding</keyword>
<dbReference type="GO" id="GO:0006282">
    <property type="term" value="P:regulation of DNA repair"/>
    <property type="evidence" value="ECO:0007669"/>
    <property type="project" value="EnsemblFungi"/>
</dbReference>
<dbReference type="AlphaFoldDB" id="A1CWM0"/>
<dbReference type="GO" id="GO:0033567">
    <property type="term" value="P:DNA replication, Okazaki fragment processing"/>
    <property type="evidence" value="ECO:0007669"/>
    <property type="project" value="EnsemblFungi"/>
</dbReference>
<dbReference type="GO" id="GO:0016887">
    <property type="term" value="F:ATP hydrolysis activity"/>
    <property type="evidence" value="ECO:0007669"/>
    <property type="project" value="InterPro"/>
</dbReference>
<keyword evidence="7" id="KW-0862">Zinc</keyword>
<dbReference type="KEGG" id="nfi:NFIA_105100"/>
<dbReference type="SUPFAM" id="SSF52540">
    <property type="entry name" value="P-loop containing nucleoside triphosphate hydrolases"/>
    <property type="match status" value="1"/>
</dbReference>
<dbReference type="GO" id="GO:0005524">
    <property type="term" value="F:ATP binding"/>
    <property type="evidence" value="ECO:0007669"/>
    <property type="project" value="UniProtKB-KW"/>
</dbReference>
<evidence type="ECO:0000256" key="1">
    <source>
        <dbReference type="ARBA" id="ARBA00008959"/>
    </source>
</evidence>
<accession>A1CWM0</accession>
<dbReference type="PROSITE" id="PS51908">
    <property type="entry name" value="ZF_UBZ4"/>
    <property type="match status" value="1"/>
</dbReference>
<dbReference type="VEuPathDB" id="FungiDB:NFIA_105100"/>
<dbReference type="SMART" id="SM00382">
    <property type="entry name" value="AAA"/>
    <property type="match status" value="1"/>
</dbReference>
<dbReference type="FunFam" id="3.40.50.300:FF:000137">
    <property type="entry name" value="Replication-associated recombination protein A"/>
    <property type="match status" value="1"/>
</dbReference>
<feature type="compositionally biased region" description="Basic and acidic residues" evidence="12">
    <location>
        <begin position="97"/>
        <end position="108"/>
    </location>
</feature>
<dbReference type="OrthoDB" id="10265467at2759"/>
<dbReference type="HOGENOM" id="CLU_017985_0_1_1"/>
<dbReference type="GeneID" id="4593987"/>
<comment type="function">
    <text evidence="10">Functions as a modulator for initiation or reinitiation events during DNA polymerase delta-mediated DNA synthesis. Has an intrinsic ATPase activity that functions as a sensor of DNA damage or of arrested replication forks and regulates the extent of DNA synthesis.</text>
</comment>
<dbReference type="InterPro" id="IPR003959">
    <property type="entry name" value="ATPase_AAA_core"/>
</dbReference>
<dbReference type="FunFam" id="1.20.272.10:FF:000001">
    <property type="entry name" value="Putative AAA family ATPase"/>
    <property type="match status" value="1"/>
</dbReference>
<organism evidence="14 15">
    <name type="scientific">Neosartorya fischeri (strain ATCC 1020 / DSM 3700 / CBS 544.65 / FGSC A1164 / JCM 1740 / NRRL 181 / WB 181)</name>
    <name type="common">Aspergillus fischerianus</name>
    <dbReference type="NCBI Taxonomy" id="331117"/>
    <lineage>
        <taxon>Eukaryota</taxon>
        <taxon>Fungi</taxon>
        <taxon>Dikarya</taxon>
        <taxon>Ascomycota</taxon>
        <taxon>Pezizomycotina</taxon>
        <taxon>Eurotiomycetes</taxon>
        <taxon>Eurotiomycetidae</taxon>
        <taxon>Eurotiales</taxon>
        <taxon>Aspergillaceae</taxon>
        <taxon>Aspergillus</taxon>
        <taxon>Aspergillus subgen. Fumigati</taxon>
    </lineage>
</organism>
<evidence type="ECO:0000256" key="4">
    <source>
        <dbReference type="ARBA" id="ARBA00022741"/>
    </source>
</evidence>
<protein>
    <submittedName>
        <fullName evidence="14">AAA family ATPase, putative</fullName>
    </submittedName>
</protein>
<comment type="similarity">
    <text evidence="1">Belongs to the AAA ATPase family. RarA/MGS1/WRNIP1 subfamily.</text>
</comment>
<keyword evidence="2" id="KW-0235">DNA replication</keyword>
<evidence type="ECO:0000313" key="14">
    <source>
        <dbReference type="EMBL" id="EAW25022.1"/>
    </source>
</evidence>
<dbReference type="FunFam" id="1.10.8.60:FF:000029">
    <property type="entry name" value="Replication-associated recombination protein A"/>
    <property type="match status" value="1"/>
</dbReference>
<evidence type="ECO:0000256" key="7">
    <source>
        <dbReference type="ARBA" id="ARBA00022833"/>
    </source>
</evidence>
<dbReference type="Pfam" id="PF12002">
    <property type="entry name" value="MgsA_C"/>
    <property type="match status" value="1"/>
</dbReference>
<dbReference type="InterPro" id="IPR032423">
    <property type="entry name" value="AAA_assoc_2"/>
</dbReference>
<keyword evidence="15" id="KW-1185">Reference proteome</keyword>
<dbReference type="OMA" id="RIILSQC"/>
<keyword evidence="9 11" id="KW-0234">DNA repair</keyword>
<evidence type="ECO:0000256" key="6">
    <source>
        <dbReference type="ARBA" id="ARBA00022771"/>
    </source>
</evidence>
<dbReference type="Proteomes" id="UP000006702">
    <property type="component" value="Unassembled WGS sequence"/>
</dbReference>
<evidence type="ECO:0000256" key="3">
    <source>
        <dbReference type="ARBA" id="ARBA00022723"/>
    </source>
</evidence>
<evidence type="ECO:0000256" key="11">
    <source>
        <dbReference type="PROSITE-ProRule" id="PRU01256"/>
    </source>
</evidence>
<evidence type="ECO:0000256" key="5">
    <source>
        <dbReference type="ARBA" id="ARBA00022763"/>
    </source>
</evidence>
<dbReference type="SMART" id="SM00734">
    <property type="entry name" value="ZnF_Rad18"/>
    <property type="match status" value="1"/>
</dbReference>
<evidence type="ECO:0000259" key="13">
    <source>
        <dbReference type="PROSITE" id="PS51908"/>
    </source>
</evidence>
<dbReference type="GO" id="GO:0008270">
    <property type="term" value="F:zinc ion binding"/>
    <property type="evidence" value="ECO:0007669"/>
    <property type="project" value="UniProtKB-KW"/>
</dbReference>
<dbReference type="Pfam" id="PF16193">
    <property type="entry name" value="AAA_assoc_2"/>
    <property type="match status" value="1"/>
</dbReference>
<dbReference type="InterPro" id="IPR003593">
    <property type="entry name" value="AAA+_ATPase"/>
</dbReference>
<dbReference type="FunFam" id="1.10.3710.10:FF:000005">
    <property type="entry name" value="AAA family ATPase, putative"/>
    <property type="match status" value="1"/>
</dbReference>
<dbReference type="GO" id="GO:0000731">
    <property type="term" value="P:DNA synthesis involved in DNA repair"/>
    <property type="evidence" value="ECO:0007669"/>
    <property type="project" value="TreeGrafter"/>
</dbReference>
<dbReference type="Gene3D" id="1.10.3710.10">
    <property type="entry name" value="DNA polymerase III clamp loader subunits, C-terminal domain"/>
    <property type="match status" value="1"/>
</dbReference>
<feature type="compositionally biased region" description="Polar residues" evidence="12">
    <location>
        <begin position="31"/>
        <end position="70"/>
    </location>
</feature>
<keyword evidence="3" id="KW-0479">Metal-binding</keyword>
<evidence type="ECO:0000256" key="8">
    <source>
        <dbReference type="ARBA" id="ARBA00022840"/>
    </source>
</evidence>
<reference evidence="15" key="1">
    <citation type="journal article" date="2008" name="PLoS Genet.">
        <title>Genomic islands in the pathogenic filamentous fungus Aspergillus fumigatus.</title>
        <authorList>
            <person name="Fedorova N.D."/>
            <person name="Khaldi N."/>
            <person name="Joardar V.S."/>
            <person name="Maiti R."/>
            <person name="Amedeo P."/>
            <person name="Anderson M.J."/>
            <person name="Crabtree J."/>
            <person name="Silva J.C."/>
            <person name="Badger J.H."/>
            <person name="Albarraq A."/>
            <person name="Angiuoli S."/>
            <person name="Bussey H."/>
            <person name="Bowyer P."/>
            <person name="Cotty P.J."/>
            <person name="Dyer P.S."/>
            <person name="Egan A."/>
            <person name="Galens K."/>
            <person name="Fraser-Liggett C.M."/>
            <person name="Haas B.J."/>
            <person name="Inman J.M."/>
            <person name="Kent R."/>
            <person name="Lemieux S."/>
            <person name="Malavazi I."/>
            <person name="Orvis J."/>
            <person name="Roemer T."/>
            <person name="Ronning C.M."/>
            <person name="Sundaram J.P."/>
            <person name="Sutton G."/>
            <person name="Turner G."/>
            <person name="Venter J.C."/>
            <person name="White O.R."/>
            <person name="Whitty B.R."/>
            <person name="Youngman P."/>
            <person name="Wolfe K.H."/>
            <person name="Goldman G.H."/>
            <person name="Wortman J.R."/>
            <person name="Jiang B."/>
            <person name="Denning D.W."/>
            <person name="Nierman W.C."/>
        </authorList>
    </citation>
    <scope>NUCLEOTIDE SEQUENCE [LARGE SCALE GENOMIC DNA]</scope>
    <source>
        <strain evidence="15">ATCC 1020 / DSM 3700 / CBS 544.65 / FGSC A1164 / JCM 1740 / NRRL 181 / WB 181</strain>
    </source>
</reference>
<dbReference type="Gene3D" id="1.10.8.60">
    <property type="match status" value="1"/>
</dbReference>
<dbReference type="InterPro" id="IPR008921">
    <property type="entry name" value="DNA_pol3_clamp-load_cplx_C"/>
</dbReference>
<dbReference type="GO" id="GO:0005634">
    <property type="term" value="C:nucleus"/>
    <property type="evidence" value="ECO:0007669"/>
    <property type="project" value="TreeGrafter"/>
</dbReference>
<evidence type="ECO:0000256" key="12">
    <source>
        <dbReference type="SAM" id="MobiDB-lite"/>
    </source>
</evidence>
<dbReference type="Pfam" id="PF00004">
    <property type="entry name" value="AAA"/>
    <property type="match status" value="1"/>
</dbReference>
<evidence type="ECO:0000256" key="2">
    <source>
        <dbReference type="ARBA" id="ARBA00022705"/>
    </source>
</evidence>
<dbReference type="CDD" id="cd18139">
    <property type="entry name" value="HLD_clamp_RarA"/>
    <property type="match status" value="1"/>
</dbReference>
<feature type="domain" description="UBZ4-type" evidence="13">
    <location>
        <begin position="1"/>
        <end position="29"/>
    </location>
</feature>
<dbReference type="GO" id="GO:0051276">
    <property type="term" value="P:chromosome organization"/>
    <property type="evidence" value="ECO:0007669"/>
    <property type="project" value="EnsemblFungi"/>
</dbReference>
<evidence type="ECO:0000256" key="10">
    <source>
        <dbReference type="ARBA" id="ARBA00056113"/>
    </source>
</evidence>
<dbReference type="GO" id="GO:0017116">
    <property type="term" value="F:single-stranded DNA helicase activity"/>
    <property type="evidence" value="ECO:0007669"/>
    <property type="project" value="EnsemblFungi"/>
</dbReference>
<dbReference type="GO" id="GO:0051880">
    <property type="term" value="F:G-quadruplex DNA binding"/>
    <property type="evidence" value="ECO:0007669"/>
    <property type="project" value="EnsemblFungi"/>
</dbReference>
<keyword evidence="4" id="KW-0547">Nucleotide-binding</keyword>
<keyword evidence="5 11" id="KW-0227">DNA damage</keyword>
<dbReference type="InterPro" id="IPR051314">
    <property type="entry name" value="AAA_ATPase_RarA/MGS1/WRNIP1"/>
</dbReference>
<gene>
    <name evidence="14" type="ORF">NFIA_105100</name>
</gene>
<evidence type="ECO:0000313" key="15">
    <source>
        <dbReference type="Proteomes" id="UP000006702"/>
    </source>
</evidence>
<proteinExistence type="inferred from homology"/>
<dbReference type="EMBL" id="DS027685">
    <property type="protein sequence ID" value="EAW25022.1"/>
    <property type="molecule type" value="Genomic_DNA"/>
</dbReference>
<dbReference type="InterPro" id="IPR006642">
    <property type="entry name" value="Rad18_UBZ4"/>
</dbReference>
<dbReference type="SUPFAM" id="SSF48019">
    <property type="entry name" value="post-AAA+ oligomerization domain-like"/>
    <property type="match status" value="1"/>
</dbReference>
<dbReference type="PANTHER" id="PTHR13779:SF7">
    <property type="entry name" value="ATPASE WRNIP1"/>
    <property type="match status" value="1"/>
</dbReference>
<keyword evidence="6 11" id="KW-0863">Zinc-finger</keyword>
<sequence length="539" mass="59279">MVSCPICGNPVPSLKINDHIDSNCENFIEEPTSSTGEPGSSQKTPVPSFFQPTSVRKAASQSILQNDSPSAPSPLRPANGKRTITHEKESALNGNKPDQDEMQREPHPKKPKVNALQKAAPLAERMRPRTLDEVCGQELVGPNGVLRGLIEQDRVPSMILWGHAGTGKTTIARVIASMVGSRFVEINSTSTGVAECKKIFAEARSELGLTGRKTIVFCDEIHRFSKSQQDVFLGPVESGQITLIGATTENPSFKVQNALLSRCRTFTLSKLSDEDVRSILDRALRVEGPNYSPSSIVDDELIEYLARFSDGDARTSLNLLELAMDLSKRPRMTKEELKRSLTKTLVYDRAGDQHYDTISAFHKSIRGSDPDAALYYLARMLQSGEDPLYIARRLVVVASEDIGLADNSMLPLAIATHSAVEKIGLPEARINLAHATVAMALSKKSTRVYRGLNNTFAALGEPGVAGLPVPIHLRNAPTRLMKELGYGKEYKYNPNYLDGQVVQDYLPEKLLGRKFLEDRDLGTKIDPDLIAQDEQHLEP</sequence>
<dbReference type="InterPro" id="IPR021886">
    <property type="entry name" value="MgsA_C"/>
</dbReference>
<dbReference type="Gene3D" id="1.20.272.10">
    <property type="match status" value="1"/>
</dbReference>